<evidence type="ECO:0000313" key="3">
    <source>
        <dbReference type="Proteomes" id="UP000295215"/>
    </source>
</evidence>
<evidence type="ECO:0000313" key="2">
    <source>
        <dbReference type="EMBL" id="TDS55240.1"/>
    </source>
</evidence>
<dbReference type="Proteomes" id="UP000295215">
    <property type="component" value="Unassembled WGS sequence"/>
</dbReference>
<keyword evidence="1" id="KW-0732">Signal</keyword>
<dbReference type="RefSeq" id="WP_133713203.1">
    <property type="nucleotide sequence ID" value="NZ_SOAG01000023.1"/>
</dbReference>
<dbReference type="EMBL" id="SOAG01000023">
    <property type="protein sequence ID" value="TDS55240.1"/>
    <property type="molecule type" value="Genomic_DNA"/>
</dbReference>
<sequence length="194" mass="23507">MKRSFYLKVVMLLLSFVYISCNKEIDNNKLQLDNMFLIYGDEIQNKTIFLNNIIEQKEVENDVILDDNYKVLCELIHNYYDYLDSLDIKSLESKANLFYRGSELLHESKIFSDKTNVFLQNVENKIKNKQYLVQYLHSLFDVADIKNEEDFYIDYIVYYYHSFPYQIFNYNMKSRKYDLVLFQNEVLDNFLIKN</sequence>
<comment type="caution">
    <text evidence="2">The sequence shown here is derived from an EMBL/GenBank/DDBJ whole genome shotgun (WGS) entry which is preliminary data.</text>
</comment>
<proteinExistence type="predicted"/>
<organism evidence="2 3">
    <name type="scientific">Myroides indicus</name>
    <dbReference type="NCBI Taxonomy" id="1323422"/>
    <lineage>
        <taxon>Bacteria</taxon>
        <taxon>Pseudomonadati</taxon>
        <taxon>Bacteroidota</taxon>
        <taxon>Flavobacteriia</taxon>
        <taxon>Flavobacteriales</taxon>
        <taxon>Flavobacteriaceae</taxon>
        <taxon>Myroides</taxon>
    </lineage>
</organism>
<evidence type="ECO:0008006" key="4">
    <source>
        <dbReference type="Google" id="ProtNLM"/>
    </source>
</evidence>
<evidence type="ECO:0000256" key="1">
    <source>
        <dbReference type="SAM" id="SignalP"/>
    </source>
</evidence>
<name>A0A4R7ERC9_9FLAO</name>
<dbReference type="AlphaFoldDB" id="A0A4R7ERC9"/>
<feature type="signal peptide" evidence="1">
    <location>
        <begin position="1"/>
        <end position="22"/>
    </location>
</feature>
<reference evidence="2 3" key="1">
    <citation type="submission" date="2019-03" db="EMBL/GenBank/DDBJ databases">
        <title>Genomic Encyclopedia of Archaeal and Bacterial Type Strains, Phase II (KMG-II): from individual species to whole genera.</title>
        <authorList>
            <person name="Goeker M."/>
        </authorList>
    </citation>
    <scope>NUCLEOTIDE SEQUENCE [LARGE SCALE GENOMIC DNA]</scope>
    <source>
        <strain evidence="2 3">DSM 28213</strain>
    </source>
</reference>
<accession>A0A4R7ERC9</accession>
<gene>
    <name evidence="2" type="ORF">C8P70_12311</name>
</gene>
<protein>
    <recommendedName>
        <fullName evidence="4">GldM-like protein</fullName>
    </recommendedName>
</protein>
<keyword evidence="3" id="KW-1185">Reference proteome</keyword>
<feature type="chain" id="PRO_5020290990" description="GldM-like protein" evidence="1">
    <location>
        <begin position="23"/>
        <end position="194"/>
    </location>
</feature>